<evidence type="ECO:0000313" key="1">
    <source>
        <dbReference type="EMBL" id="KAG4410790.1"/>
    </source>
</evidence>
<accession>A0A8H7SXT7</accession>
<sequence>MSSDWMRRVHMTPSYGTYQQTGRLNIEGPALETRRTHLLGVWLEQEGTTHLCARDSVLARHGNEMFEPSVTASHIFDNFANPGAEHSTCELCRMISQLPAYKIGEEYGLYAINLLDEKERFVALDYPPEHFVMGLAISEDNGARLSHGRLGYLPPPMQGLQKENLLVPIETRSERPGHARSPFRARLVDPAQADFDLVKAWIHDCGTSHPSCHGSGSDLSNIIDVIDCWSDPKKIIPLPVGV</sequence>
<proteinExistence type="predicted"/>
<dbReference type="OrthoDB" id="3536140at2759"/>
<comment type="caution">
    <text evidence="1">The sequence shown here is derived from an EMBL/GenBank/DDBJ whole genome shotgun (WGS) entry which is preliminary data.</text>
</comment>
<dbReference type="Proteomes" id="UP000664132">
    <property type="component" value="Unassembled WGS sequence"/>
</dbReference>
<evidence type="ECO:0000313" key="2">
    <source>
        <dbReference type="Proteomes" id="UP000664132"/>
    </source>
</evidence>
<name>A0A8H7SXT7_9HELO</name>
<reference evidence="1" key="1">
    <citation type="submission" date="2021-02" db="EMBL/GenBank/DDBJ databases">
        <title>Genome sequence Cadophora malorum strain M34.</title>
        <authorList>
            <person name="Stefanovic E."/>
            <person name="Vu D."/>
            <person name="Scully C."/>
            <person name="Dijksterhuis J."/>
            <person name="Roader J."/>
            <person name="Houbraken J."/>
        </authorList>
    </citation>
    <scope>NUCLEOTIDE SEQUENCE</scope>
    <source>
        <strain evidence="1">M34</strain>
    </source>
</reference>
<dbReference type="EMBL" id="JAFJYH010000586">
    <property type="protein sequence ID" value="KAG4410790.1"/>
    <property type="molecule type" value="Genomic_DNA"/>
</dbReference>
<gene>
    <name evidence="1" type="ORF">IFR04_016076</name>
</gene>
<dbReference type="AlphaFoldDB" id="A0A8H7SXT7"/>
<keyword evidence="2" id="KW-1185">Reference proteome</keyword>
<organism evidence="1 2">
    <name type="scientific">Cadophora malorum</name>
    <dbReference type="NCBI Taxonomy" id="108018"/>
    <lineage>
        <taxon>Eukaryota</taxon>
        <taxon>Fungi</taxon>
        <taxon>Dikarya</taxon>
        <taxon>Ascomycota</taxon>
        <taxon>Pezizomycotina</taxon>
        <taxon>Leotiomycetes</taxon>
        <taxon>Helotiales</taxon>
        <taxon>Ploettnerulaceae</taxon>
        <taxon>Cadophora</taxon>
    </lineage>
</organism>
<protein>
    <submittedName>
        <fullName evidence="1">Uncharacterized protein</fullName>
    </submittedName>
</protein>